<dbReference type="SUPFAM" id="SSF55961">
    <property type="entry name" value="Bet v1-like"/>
    <property type="match status" value="1"/>
</dbReference>
<evidence type="ECO:0000259" key="2">
    <source>
        <dbReference type="Pfam" id="PF08327"/>
    </source>
</evidence>
<comment type="similarity">
    <text evidence="1">Belongs to the AHA1 family.</text>
</comment>
<dbReference type="Pfam" id="PF08327">
    <property type="entry name" value="AHSA1"/>
    <property type="match status" value="1"/>
</dbReference>
<feature type="domain" description="Activator of Hsp90 ATPase homologue 1/2-like C-terminal" evidence="2">
    <location>
        <begin position="61"/>
        <end position="186"/>
    </location>
</feature>
<dbReference type="HOGENOM" id="CLU_108923_6_2_6"/>
<dbReference type="AlphaFoldDB" id="L0GFX3"/>
<gene>
    <name evidence="3" type="ORF">Psest_0049</name>
</gene>
<dbReference type="KEGG" id="psh:Psest_0049"/>
<evidence type="ECO:0000313" key="4">
    <source>
        <dbReference type="Proteomes" id="UP000010820"/>
    </source>
</evidence>
<name>L0GFX3_STUST</name>
<dbReference type="STRING" id="644801.Psest_0049"/>
<protein>
    <recommendedName>
        <fullName evidence="2">Activator of Hsp90 ATPase homologue 1/2-like C-terminal domain-containing protein</fullName>
    </recommendedName>
</protein>
<reference evidence="3 4" key="1">
    <citation type="submission" date="2011-10" db="EMBL/GenBank/DDBJ databases">
        <title>Complete sequence of chromosome of Pseudomonas stutzeri RCH2.</title>
        <authorList>
            <consortium name="US DOE Joint Genome Institute"/>
            <person name="Lucas S."/>
            <person name="Han J."/>
            <person name="Lapidus A."/>
            <person name="Cheng J.-F."/>
            <person name="Goodwin L."/>
            <person name="Pitluck S."/>
            <person name="Peters L."/>
            <person name="Ovchinnikova G."/>
            <person name="Zeytun A."/>
            <person name="Lu M."/>
            <person name="Detter J.C."/>
            <person name="Han C."/>
            <person name="Tapia R."/>
            <person name="Land M."/>
            <person name="Hauser L."/>
            <person name="Kyrpides N."/>
            <person name="Ivanova N."/>
            <person name="Pagani I."/>
            <person name="Chakraborty R."/>
            <person name="Arkin A."/>
            <person name="Dehal P."/>
            <person name="Wall J."/>
            <person name="Hazen T."/>
            <person name="Woyke T."/>
        </authorList>
    </citation>
    <scope>NUCLEOTIDE SEQUENCE [LARGE SCALE GENOMIC DNA]</scope>
    <source>
        <strain evidence="3 4">RCH2</strain>
    </source>
</reference>
<evidence type="ECO:0000256" key="1">
    <source>
        <dbReference type="ARBA" id="ARBA00006817"/>
    </source>
</evidence>
<dbReference type="Gene3D" id="3.30.530.20">
    <property type="match status" value="1"/>
</dbReference>
<dbReference type="EMBL" id="CP003071">
    <property type="protein sequence ID" value="AGA84662.1"/>
    <property type="molecule type" value="Genomic_DNA"/>
</dbReference>
<dbReference type="InterPro" id="IPR023393">
    <property type="entry name" value="START-like_dom_sf"/>
</dbReference>
<dbReference type="eggNOG" id="COG3832">
    <property type="taxonomic scope" value="Bacteria"/>
</dbReference>
<dbReference type="InterPro" id="IPR013538">
    <property type="entry name" value="ASHA1/2-like_C"/>
</dbReference>
<sequence>MLLAKRRRDLWRPTRPNRKTAYSRKRTTLLALIVVLHKSASSGSQRMSENRTLTTARTLPYTPAEIYGAFASADLLAAWWGPEGFSNTFEIFEFAPGGRWKFVMHGPDGKSYSNESRFEELVPDSMLVIRHDCPPHFTLTIELIPAEDGTCMTWSQVFEDAETAQAVKARAGSANEQNIDRLTRVLAESTGGASQFRQHSG</sequence>
<proteinExistence type="inferred from homology"/>
<organism evidence="3 4">
    <name type="scientific">Stutzerimonas stutzeri RCH2</name>
    <dbReference type="NCBI Taxonomy" id="644801"/>
    <lineage>
        <taxon>Bacteria</taxon>
        <taxon>Pseudomonadati</taxon>
        <taxon>Pseudomonadota</taxon>
        <taxon>Gammaproteobacteria</taxon>
        <taxon>Pseudomonadales</taxon>
        <taxon>Pseudomonadaceae</taxon>
        <taxon>Stutzerimonas</taxon>
    </lineage>
</organism>
<dbReference type="Proteomes" id="UP000010820">
    <property type="component" value="Chromosome"/>
</dbReference>
<accession>L0GFX3</accession>
<evidence type="ECO:0000313" key="3">
    <source>
        <dbReference type="EMBL" id="AGA84662.1"/>
    </source>
</evidence>